<dbReference type="OrthoDB" id="200336at2759"/>
<feature type="compositionally biased region" description="Acidic residues" evidence="1">
    <location>
        <begin position="136"/>
        <end position="166"/>
    </location>
</feature>
<protein>
    <submittedName>
        <fullName evidence="2">Uncharacterized protein</fullName>
    </submittedName>
</protein>
<organism evidence="2 3">
    <name type="scientific">Triparma retinervis</name>
    <dbReference type="NCBI Taxonomy" id="2557542"/>
    <lineage>
        <taxon>Eukaryota</taxon>
        <taxon>Sar</taxon>
        <taxon>Stramenopiles</taxon>
        <taxon>Ochrophyta</taxon>
        <taxon>Bolidophyceae</taxon>
        <taxon>Parmales</taxon>
        <taxon>Triparmaceae</taxon>
        <taxon>Triparma</taxon>
    </lineage>
</organism>
<comment type="caution">
    <text evidence="2">The sequence shown here is derived from an EMBL/GenBank/DDBJ whole genome shotgun (WGS) entry which is preliminary data.</text>
</comment>
<keyword evidence="3" id="KW-1185">Reference proteome</keyword>
<feature type="region of interest" description="Disordered" evidence="1">
    <location>
        <begin position="241"/>
        <end position="278"/>
    </location>
</feature>
<evidence type="ECO:0000256" key="1">
    <source>
        <dbReference type="SAM" id="MobiDB-lite"/>
    </source>
</evidence>
<feature type="compositionally biased region" description="Basic and acidic residues" evidence="1">
    <location>
        <begin position="182"/>
        <end position="191"/>
    </location>
</feature>
<evidence type="ECO:0000313" key="2">
    <source>
        <dbReference type="EMBL" id="GMH63058.1"/>
    </source>
</evidence>
<proteinExistence type="predicted"/>
<sequence length="278" mass="30470">MDKRKTEKGGRPPLRAVGKTKVVKKVVGGDSKSVEIKKSVAGGLGSREGGANVKQAGANLYALEKKIRRSNREVDWNTKEGHTRTKIKFLNAIKEENHEEALNLVYVLLDYDPMNEMFQQYMENLEGLVKNLADAGSDEGEEEEEDSSDSSDDGSDGDSSSGEEEAVERSESRNYANEDDQAEKKDDDGALARRYGVDTGAKHTDDIDPDFMVDEMNPTAGMTPEQVAKFDELRAQFSSLSASVADKNESDSKLWTAPAENLDPEEDKGGSEGSSFFP</sequence>
<accession>A0A9W7E5D8</accession>
<name>A0A9W7E5D8_9STRA</name>
<dbReference type="EMBL" id="BRXZ01001124">
    <property type="protein sequence ID" value="GMH63058.1"/>
    <property type="molecule type" value="Genomic_DNA"/>
</dbReference>
<feature type="region of interest" description="Disordered" evidence="1">
    <location>
        <begin position="134"/>
        <end position="219"/>
    </location>
</feature>
<reference evidence="2" key="1">
    <citation type="submission" date="2022-07" db="EMBL/GenBank/DDBJ databases">
        <title>Genome analysis of Parmales, a sister group of diatoms, reveals the evolutionary specialization of diatoms from phago-mixotrophs to photoautotrophs.</title>
        <authorList>
            <person name="Ban H."/>
            <person name="Sato S."/>
            <person name="Yoshikawa S."/>
            <person name="Kazumasa Y."/>
            <person name="Nakamura Y."/>
            <person name="Ichinomiya M."/>
            <person name="Saitoh K."/>
            <person name="Sato N."/>
            <person name="Blanc-Mathieu R."/>
            <person name="Endo H."/>
            <person name="Kuwata A."/>
            <person name="Ogata H."/>
        </authorList>
    </citation>
    <scope>NUCLEOTIDE SEQUENCE</scope>
</reference>
<gene>
    <name evidence="2" type="ORF">TrRE_jg5236</name>
</gene>
<evidence type="ECO:0000313" key="3">
    <source>
        <dbReference type="Proteomes" id="UP001165082"/>
    </source>
</evidence>
<dbReference type="Proteomes" id="UP001165082">
    <property type="component" value="Unassembled WGS sequence"/>
</dbReference>
<dbReference type="AlphaFoldDB" id="A0A9W7E5D8"/>